<dbReference type="Proteomes" id="UP000659172">
    <property type="component" value="Unassembled WGS sequence"/>
</dbReference>
<keyword evidence="2" id="KW-0805">Transcription regulation</keyword>
<dbReference type="RefSeq" id="WP_176951770.1">
    <property type="nucleotide sequence ID" value="NZ_JABXYK010000017.1"/>
</dbReference>
<feature type="domain" description="HTH marR-type" evidence="5">
    <location>
        <begin position="1"/>
        <end position="141"/>
    </location>
</feature>
<dbReference type="SMART" id="SM00347">
    <property type="entry name" value="HTH_MARR"/>
    <property type="match status" value="1"/>
</dbReference>
<dbReference type="SUPFAM" id="SSF55729">
    <property type="entry name" value="Acyl-CoA N-acyltransferases (Nat)"/>
    <property type="match status" value="1"/>
</dbReference>
<evidence type="ECO:0000256" key="3">
    <source>
        <dbReference type="ARBA" id="ARBA00023125"/>
    </source>
</evidence>
<dbReference type="InterPro" id="IPR023187">
    <property type="entry name" value="Tscrpt_reg_MarR-type_CS"/>
</dbReference>
<evidence type="ECO:0000256" key="2">
    <source>
        <dbReference type="ARBA" id="ARBA00023015"/>
    </source>
</evidence>
<dbReference type="InterPro" id="IPR016181">
    <property type="entry name" value="Acyl_CoA_acyltransferase"/>
</dbReference>
<evidence type="ECO:0000259" key="5">
    <source>
        <dbReference type="PROSITE" id="PS50995"/>
    </source>
</evidence>
<reference evidence="7 8" key="1">
    <citation type="submission" date="2020-06" db="EMBL/GenBank/DDBJ databases">
        <title>Rhizobium sp.nov. isolated from the tomato plant.</title>
        <authorList>
            <person name="Thin K.K."/>
            <person name="Zhang X."/>
            <person name="He S."/>
        </authorList>
    </citation>
    <scope>NUCLEOTIDE SEQUENCE [LARGE SCALE GENOMIC DNA]</scope>
    <source>
        <strain evidence="7 8">DBTS2</strain>
    </source>
</reference>
<accession>A0ABX2QJ95</accession>
<protein>
    <submittedName>
        <fullName evidence="7">MarR family transcriptional regulator</fullName>
    </submittedName>
</protein>
<dbReference type="InterPro" id="IPR000182">
    <property type="entry name" value="GNAT_dom"/>
</dbReference>
<dbReference type="InterPro" id="IPR036388">
    <property type="entry name" value="WH-like_DNA-bd_sf"/>
</dbReference>
<evidence type="ECO:0000256" key="1">
    <source>
        <dbReference type="ARBA" id="ARBA00022679"/>
    </source>
</evidence>
<dbReference type="InterPro" id="IPR050769">
    <property type="entry name" value="NAT_camello-type"/>
</dbReference>
<comment type="caution">
    <text evidence="7">The sequence shown here is derived from an EMBL/GenBank/DDBJ whole genome shotgun (WGS) entry which is preliminary data.</text>
</comment>
<dbReference type="CDD" id="cd04301">
    <property type="entry name" value="NAT_SF"/>
    <property type="match status" value="1"/>
</dbReference>
<dbReference type="Pfam" id="PF12802">
    <property type="entry name" value="MarR_2"/>
    <property type="match status" value="1"/>
</dbReference>
<dbReference type="Pfam" id="PF00583">
    <property type="entry name" value="Acetyltransf_1"/>
    <property type="match status" value="1"/>
</dbReference>
<evidence type="ECO:0000256" key="4">
    <source>
        <dbReference type="ARBA" id="ARBA00023163"/>
    </source>
</evidence>
<proteinExistence type="predicted"/>
<dbReference type="Gene3D" id="3.40.630.30">
    <property type="match status" value="1"/>
</dbReference>
<sequence>MSDENAHVSVDAIRAVSRQLVRELGFMGGDFAGTDLPPSAVHALIEIEGGCVTARDLAVRLLLEKSSISRMLRKLVEAGAVQEEAGEEDGRVKRLSLTASGRKRVAAINAFARARVSGALGRLKPGQDLAVLEGLQLYVDALAAPSAVHPAAPAAAIVRGYRPGLIARITAMHALYYARTSGFGQRFESVVAAGLAEFCNRLGNPGNEICAAMQGKEIVGSVAIDGEDIGAGTAHLRWFIVDDAMRGSGSGKRLLDGALAFADETGFAETHLWTFSGLDAARHLYETRGFVLAEERPGTQWGSEVLEQRFVRFRQGGSAERLSVVSDT</sequence>
<dbReference type="PROSITE" id="PS01117">
    <property type="entry name" value="HTH_MARR_1"/>
    <property type="match status" value="1"/>
</dbReference>
<organism evidence="7 8">
    <name type="scientific">Mycoplana rhizolycopersici</name>
    <dbReference type="NCBI Taxonomy" id="2746702"/>
    <lineage>
        <taxon>Bacteria</taxon>
        <taxon>Pseudomonadati</taxon>
        <taxon>Pseudomonadota</taxon>
        <taxon>Alphaproteobacteria</taxon>
        <taxon>Hyphomicrobiales</taxon>
        <taxon>Rhizobiaceae</taxon>
        <taxon>Mycoplana</taxon>
    </lineage>
</organism>
<feature type="domain" description="N-acetyltransferase" evidence="6">
    <location>
        <begin position="156"/>
        <end position="312"/>
    </location>
</feature>
<dbReference type="InterPro" id="IPR036390">
    <property type="entry name" value="WH_DNA-bd_sf"/>
</dbReference>
<evidence type="ECO:0000259" key="6">
    <source>
        <dbReference type="PROSITE" id="PS51186"/>
    </source>
</evidence>
<dbReference type="InterPro" id="IPR000835">
    <property type="entry name" value="HTH_MarR-typ"/>
</dbReference>
<dbReference type="PANTHER" id="PTHR13947">
    <property type="entry name" value="GNAT FAMILY N-ACETYLTRANSFERASE"/>
    <property type="match status" value="1"/>
</dbReference>
<gene>
    <name evidence="7" type="ORF">HV823_21595</name>
</gene>
<evidence type="ECO:0000313" key="7">
    <source>
        <dbReference type="EMBL" id="NVP57845.1"/>
    </source>
</evidence>
<keyword evidence="3" id="KW-0238">DNA-binding</keyword>
<dbReference type="PANTHER" id="PTHR13947:SF37">
    <property type="entry name" value="LD18367P"/>
    <property type="match status" value="1"/>
</dbReference>
<name>A0ABX2QJ95_9HYPH</name>
<dbReference type="Gene3D" id="1.10.10.10">
    <property type="entry name" value="Winged helix-like DNA-binding domain superfamily/Winged helix DNA-binding domain"/>
    <property type="match status" value="1"/>
</dbReference>
<evidence type="ECO:0000313" key="8">
    <source>
        <dbReference type="Proteomes" id="UP000659172"/>
    </source>
</evidence>
<keyword evidence="1" id="KW-0808">Transferase</keyword>
<keyword evidence="4" id="KW-0804">Transcription</keyword>
<dbReference type="EMBL" id="JABXYK010000017">
    <property type="protein sequence ID" value="NVP57845.1"/>
    <property type="molecule type" value="Genomic_DNA"/>
</dbReference>
<dbReference type="SUPFAM" id="SSF46785">
    <property type="entry name" value="Winged helix' DNA-binding domain"/>
    <property type="match status" value="1"/>
</dbReference>
<dbReference type="PROSITE" id="PS50995">
    <property type="entry name" value="HTH_MARR_2"/>
    <property type="match status" value="1"/>
</dbReference>
<dbReference type="PROSITE" id="PS51186">
    <property type="entry name" value="GNAT"/>
    <property type="match status" value="1"/>
</dbReference>
<keyword evidence="8" id="KW-1185">Reference proteome</keyword>